<dbReference type="InterPro" id="IPR008599">
    <property type="entry name" value="Diacid_rec"/>
</dbReference>
<proteinExistence type="predicted"/>
<dbReference type="EMBL" id="LWDV01000009">
    <property type="protein sequence ID" value="OCL26584.1"/>
    <property type="molecule type" value="Genomic_DNA"/>
</dbReference>
<keyword evidence="1 2" id="KW-0807">Transducer</keyword>
<dbReference type="Pfam" id="PF05651">
    <property type="entry name" value="Diacid_rec"/>
    <property type="match status" value="1"/>
</dbReference>
<dbReference type="InterPro" id="IPR004089">
    <property type="entry name" value="MCPsignal_dom"/>
</dbReference>
<gene>
    <name evidence="5" type="ORF">U472_11395</name>
</gene>
<evidence type="ECO:0000313" key="5">
    <source>
        <dbReference type="EMBL" id="OCL26584.1"/>
    </source>
</evidence>
<keyword evidence="3" id="KW-0175">Coiled coil</keyword>
<dbReference type="GO" id="GO:0016020">
    <property type="term" value="C:membrane"/>
    <property type="evidence" value="ECO:0007669"/>
    <property type="project" value="InterPro"/>
</dbReference>
<comment type="caution">
    <text evidence="5">The sequence shown here is derived from an EMBL/GenBank/DDBJ whole genome shotgun (WGS) entry which is preliminary data.</text>
</comment>
<dbReference type="SUPFAM" id="SSF58104">
    <property type="entry name" value="Methyl-accepting chemotaxis protein (MCP) signaling domain"/>
    <property type="match status" value="1"/>
</dbReference>
<dbReference type="SMART" id="SM00283">
    <property type="entry name" value="MA"/>
    <property type="match status" value="1"/>
</dbReference>
<dbReference type="PANTHER" id="PTHR32089">
    <property type="entry name" value="METHYL-ACCEPTING CHEMOTAXIS PROTEIN MCPB"/>
    <property type="match status" value="1"/>
</dbReference>
<reference evidence="6" key="1">
    <citation type="submission" date="2016-07" db="EMBL/GenBank/DDBJ databases">
        <authorList>
            <person name="Florea S."/>
            <person name="Webb J.S."/>
            <person name="Jaromczyk J."/>
            <person name="Schardl C.L."/>
        </authorList>
    </citation>
    <scope>NUCLEOTIDE SEQUENCE [LARGE SCALE GENOMIC DNA]</scope>
    <source>
        <strain evidence="6">Z6</strain>
    </source>
</reference>
<dbReference type="AlphaFoldDB" id="A0A1C0A8P3"/>
<evidence type="ECO:0000313" key="6">
    <source>
        <dbReference type="Proteomes" id="UP000093514"/>
    </source>
</evidence>
<dbReference type="OrthoDB" id="3192at2"/>
<keyword evidence="6" id="KW-1185">Reference proteome</keyword>
<dbReference type="GO" id="GO:0007165">
    <property type="term" value="P:signal transduction"/>
    <property type="evidence" value="ECO:0007669"/>
    <property type="project" value="UniProtKB-KW"/>
</dbReference>
<dbReference type="Proteomes" id="UP000093514">
    <property type="component" value="Unassembled WGS sequence"/>
</dbReference>
<name>A0A1C0A8P3_9FIRM</name>
<feature type="coiled-coil region" evidence="3">
    <location>
        <begin position="113"/>
        <end position="182"/>
    </location>
</feature>
<sequence length="283" mass="31475">MSWNHRVTEEQAKNIVDILHKVTGNNVNFMGAGGKIIATKQPERLGTIHESAKRIMEGEVDYVAVTAEEANNIEGVLPGYNGPIELDGKRIGCIGITGEPSKVKPLQELAAIIVTEEIKKDFANRRKEELNKEIAMQIEDISVAIQEIVEGSEEIASNSSYMEEMSQKIRSQIEEINNILRLVTDIVKRTRLLGLNASIEAAKAGEEGRGFAIVAEEVRNLSSNSANSVKKIEEELFKIKDLIANISDSIYQNSDTTKKEAETLQYIKDNIINIERKVVELIK</sequence>
<reference evidence="5 6" key="2">
    <citation type="submission" date="2016-08" db="EMBL/GenBank/DDBJ databases">
        <title>Orenia metallireducens sp. nov. strain Z6, a Novel Metal-reducing Firmicute from the Deep Subsurface.</title>
        <authorList>
            <person name="Maxim B.I."/>
            <person name="Kenneth K."/>
            <person name="Flynn T.M."/>
            <person name="Oloughlin E.J."/>
            <person name="Locke R.A."/>
            <person name="Weber J.R."/>
            <person name="Egan S.M."/>
            <person name="Mackie R.I."/>
            <person name="Cann I.K."/>
        </authorList>
    </citation>
    <scope>NUCLEOTIDE SEQUENCE [LARGE SCALE GENOMIC DNA]</scope>
    <source>
        <strain evidence="5 6">Z6</strain>
    </source>
</reference>
<dbReference type="Pfam" id="PF00015">
    <property type="entry name" value="MCPsignal"/>
    <property type="match status" value="1"/>
</dbReference>
<dbReference type="Gene3D" id="1.10.287.950">
    <property type="entry name" value="Methyl-accepting chemotaxis protein"/>
    <property type="match status" value="1"/>
</dbReference>
<feature type="domain" description="Methyl-accepting transducer" evidence="4">
    <location>
        <begin position="144"/>
        <end position="283"/>
    </location>
</feature>
<dbReference type="PROSITE" id="PS50111">
    <property type="entry name" value="CHEMOTAXIS_TRANSDUC_2"/>
    <property type="match status" value="1"/>
</dbReference>
<evidence type="ECO:0000256" key="2">
    <source>
        <dbReference type="PROSITE-ProRule" id="PRU00284"/>
    </source>
</evidence>
<evidence type="ECO:0000256" key="1">
    <source>
        <dbReference type="ARBA" id="ARBA00023224"/>
    </source>
</evidence>
<evidence type="ECO:0000259" key="4">
    <source>
        <dbReference type="PROSITE" id="PS50111"/>
    </source>
</evidence>
<dbReference type="PANTHER" id="PTHR32089:SF112">
    <property type="entry name" value="LYSOZYME-LIKE PROTEIN-RELATED"/>
    <property type="match status" value="1"/>
</dbReference>
<evidence type="ECO:0000256" key="3">
    <source>
        <dbReference type="SAM" id="Coils"/>
    </source>
</evidence>
<protein>
    <recommendedName>
        <fullName evidence="4">Methyl-accepting transducer domain-containing protein</fullName>
    </recommendedName>
</protein>
<organism evidence="5 6">
    <name type="scientific">Orenia metallireducens</name>
    <dbReference type="NCBI Taxonomy" id="1413210"/>
    <lineage>
        <taxon>Bacteria</taxon>
        <taxon>Bacillati</taxon>
        <taxon>Bacillota</taxon>
        <taxon>Clostridia</taxon>
        <taxon>Halanaerobiales</taxon>
        <taxon>Halobacteroidaceae</taxon>
        <taxon>Orenia</taxon>
    </lineage>
</organism>
<accession>A0A1C0A8P3</accession>
<dbReference type="RefSeq" id="WP_068718560.1">
    <property type="nucleotide sequence ID" value="NZ_LWDV01000009.1"/>
</dbReference>